<dbReference type="EMBL" id="LXER01000017">
    <property type="protein sequence ID" value="OAT32114.1"/>
    <property type="molecule type" value="Genomic_DNA"/>
</dbReference>
<keyword evidence="1" id="KW-0812">Transmembrane</keyword>
<keyword evidence="3" id="KW-1185">Reference proteome</keyword>
<organism evidence="2 3">
    <name type="scientific">Buttiauxella brennerae ATCC 51605</name>
    <dbReference type="NCBI Taxonomy" id="1354251"/>
    <lineage>
        <taxon>Bacteria</taxon>
        <taxon>Pseudomonadati</taxon>
        <taxon>Pseudomonadota</taxon>
        <taxon>Gammaproteobacteria</taxon>
        <taxon>Enterobacterales</taxon>
        <taxon>Enterobacteriaceae</taxon>
        <taxon>Buttiauxella</taxon>
    </lineage>
</organism>
<dbReference type="PATRIC" id="fig|1354251.4.peg.2076"/>
<evidence type="ECO:0000256" key="1">
    <source>
        <dbReference type="SAM" id="Phobius"/>
    </source>
</evidence>
<evidence type="ECO:0000313" key="3">
    <source>
        <dbReference type="Proteomes" id="UP000078410"/>
    </source>
</evidence>
<keyword evidence="1" id="KW-0472">Membrane</keyword>
<dbReference type="AlphaFoldDB" id="A0A1B7IQU9"/>
<dbReference type="NCBIfam" id="NF038378">
    <property type="entry name" value="DNZ54_00345_fm"/>
    <property type="match status" value="1"/>
</dbReference>
<dbReference type="RefSeq" id="WP_064559069.1">
    <property type="nucleotide sequence ID" value="NZ_LXER01000017.1"/>
</dbReference>
<name>A0A1B7IQU9_9ENTR</name>
<proteinExistence type="predicted"/>
<dbReference type="Proteomes" id="UP000078410">
    <property type="component" value="Unassembled WGS sequence"/>
</dbReference>
<comment type="caution">
    <text evidence="2">The sequence shown here is derived from an EMBL/GenBank/DDBJ whole genome shotgun (WGS) entry which is preliminary data.</text>
</comment>
<feature type="transmembrane region" description="Helical" evidence="1">
    <location>
        <begin position="7"/>
        <end position="26"/>
    </location>
</feature>
<dbReference type="InterPro" id="IPR047759">
    <property type="entry name" value="LysA-like"/>
</dbReference>
<keyword evidence="1" id="KW-1133">Transmembrane helix</keyword>
<feature type="transmembrane region" description="Helical" evidence="1">
    <location>
        <begin position="32"/>
        <end position="52"/>
    </location>
</feature>
<feature type="transmembrane region" description="Helical" evidence="1">
    <location>
        <begin position="87"/>
        <end position="117"/>
    </location>
</feature>
<gene>
    <name evidence="2" type="ORF">M975_2006</name>
</gene>
<protein>
    <submittedName>
        <fullName evidence="2">Uncharacterized protein</fullName>
    </submittedName>
</protein>
<evidence type="ECO:0000313" key="2">
    <source>
        <dbReference type="EMBL" id="OAT32114.1"/>
    </source>
</evidence>
<reference evidence="2 3" key="1">
    <citation type="submission" date="2016-04" db="EMBL/GenBank/DDBJ databases">
        <title>ATOL: Assembling a taxonomically balanced genome-scale reconstruction of the evolutionary history of the Enterobacteriaceae.</title>
        <authorList>
            <person name="Plunkett G.III."/>
            <person name="Neeno-Eckwall E.C."/>
            <person name="Glasner J.D."/>
            <person name="Perna N.T."/>
        </authorList>
    </citation>
    <scope>NUCLEOTIDE SEQUENCE [LARGE SCALE GENOMIC DNA]</scope>
    <source>
        <strain evidence="2 3">ATCC 51605</strain>
    </source>
</reference>
<accession>A0A1B7IQU9</accession>
<sequence>MKTAFKWIFDISLLVMIALAFVYPQSVATNVVAIWAWFGIVVSTMLMCAGIVGQCAWVKDGKSGIADLTRRAFGLAIRIRLRRQFRFVITTAVMTACLLNAGMLTVALCYLGSLLSFRFLRSLLLMFTGRTSCPAPSA</sequence>